<dbReference type="Pfam" id="PF00027">
    <property type="entry name" value="cNMP_binding"/>
    <property type="match status" value="1"/>
</dbReference>
<dbReference type="InterPro" id="IPR014710">
    <property type="entry name" value="RmlC-like_jellyroll"/>
</dbReference>
<reference evidence="6" key="1">
    <citation type="submission" date="2022-06" db="EMBL/GenBank/DDBJ databases">
        <title>Isolation of gut microbiota from human fecal samples.</title>
        <authorList>
            <person name="Pamer E.G."/>
            <person name="Barat B."/>
            <person name="Waligurski E."/>
            <person name="Medina S."/>
            <person name="Paddock L."/>
            <person name="Mostad J."/>
        </authorList>
    </citation>
    <scope>NUCLEOTIDE SEQUENCE</scope>
    <source>
        <strain evidence="6">DFI.7.96</strain>
    </source>
</reference>
<dbReference type="PROSITE" id="PS50042">
    <property type="entry name" value="CNMP_BINDING_3"/>
    <property type="match status" value="1"/>
</dbReference>
<dbReference type="InterPro" id="IPR036388">
    <property type="entry name" value="WH-like_DNA-bd_sf"/>
</dbReference>
<feature type="domain" description="Cyclic nucleotide-binding" evidence="4">
    <location>
        <begin position="1"/>
        <end position="121"/>
    </location>
</feature>
<evidence type="ECO:0000313" key="7">
    <source>
        <dbReference type="Proteomes" id="UP001205063"/>
    </source>
</evidence>
<dbReference type="InterPro" id="IPR018490">
    <property type="entry name" value="cNMP-bd_dom_sf"/>
</dbReference>
<feature type="domain" description="HTH crp-type" evidence="5">
    <location>
        <begin position="135"/>
        <end position="199"/>
    </location>
</feature>
<dbReference type="Pfam" id="PF13545">
    <property type="entry name" value="HTH_Crp_2"/>
    <property type="match status" value="1"/>
</dbReference>
<accession>A0AAW5KBY6</accession>
<dbReference type="RefSeq" id="WP_256135162.1">
    <property type="nucleotide sequence ID" value="NZ_JANGAB010000001.1"/>
</dbReference>
<evidence type="ECO:0000256" key="1">
    <source>
        <dbReference type="ARBA" id="ARBA00023015"/>
    </source>
</evidence>
<sequence length="206" mass="22556">MDNILEYLVQRGLLGHFAPFACKNGEAILLQGEVPEWACLLTEGEAVVRTLDPDGFSAILYRYRPGEIFGDLEIVCHQRVITTVFAAGDCRGYRIGGEELLALLQRDAGLALRLYEKTARQQLNQSLERTGAKGKTVVVRLAALLLASADENGVVTLPKQEMADALFTTLRSVHRALQKLEQAGLVRADRRAVTLLARGKLAALTV</sequence>
<dbReference type="PROSITE" id="PS51063">
    <property type="entry name" value="HTH_CRP_2"/>
    <property type="match status" value="1"/>
</dbReference>
<dbReference type="InterPro" id="IPR000595">
    <property type="entry name" value="cNMP-bd_dom"/>
</dbReference>
<comment type="caution">
    <text evidence="6">The sequence shown here is derived from an EMBL/GenBank/DDBJ whole genome shotgun (WGS) entry which is preliminary data.</text>
</comment>
<keyword evidence="3" id="KW-0804">Transcription</keyword>
<dbReference type="SUPFAM" id="SSF51206">
    <property type="entry name" value="cAMP-binding domain-like"/>
    <property type="match status" value="1"/>
</dbReference>
<evidence type="ECO:0000259" key="5">
    <source>
        <dbReference type="PROSITE" id="PS51063"/>
    </source>
</evidence>
<dbReference type="GO" id="GO:0003677">
    <property type="term" value="F:DNA binding"/>
    <property type="evidence" value="ECO:0007669"/>
    <property type="project" value="UniProtKB-KW"/>
</dbReference>
<dbReference type="InterPro" id="IPR036390">
    <property type="entry name" value="WH_DNA-bd_sf"/>
</dbReference>
<dbReference type="SMART" id="SM00419">
    <property type="entry name" value="HTH_CRP"/>
    <property type="match status" value="1"/>
</dbReference>
<evidence type="ECO:0000313" key="6">
    <source>
        <dbReference type="EMBL" id="MCQ4948219.1"/>
    </source>
</evidence>
<name>A0AAW5KBY6_9FIRM</name>
<dbReference type="SMART" id="SM00100">
    <property type="entry name" value="cNMP"/>
    <property type="match status" value="1"/>
</dbReference>
<keyword evidence="2" id="KW-0238">DNA-binding</keyword>
<dbReference type="CDD" id="cd00038">
    <property type="entry name" value="CAP_ED"/>
    <property type="match status" value="1"/>
</dbReference>
<dbReference type="Gene3D" id="1.10.10.10">
    <property type="entry name" value="Winged helix-like DNA-binding domain superfamily/Winged helix DNA-binding domain"/>
    <property type="match status" value="1"/>
</dbReference>
<proteinExistence type="predicted"/>
<dbReference type="SUPFAM" id="SSF46785">
    <property type="entry name" value="Winged helix' DNA-binding domain"/>
    <property type="match status" value="1"/>
</dbReference>
<dbReference type="Gene3D" id="2.60.120.10">
    <property type="entry name" value="Jelly Rolls"/>
    <property type="match status" value="1"/>
</dbReference>
<protein>
    <submittedName>
        <fullName evidence="6">Crp/Fnr family transcriptional regulator</fullName>
    </submittedName>
</protein>
<dbReference type="InterPro" id="IPR012318">
    <property type="entry name" value="HTH_CRP"/>
</dbReference>
<dbReference type="AlphaFoldDB" id="A0AAW5KBY6"/>
<keyword evidence="1" id="KW-0805">Transcription regulation</keyword>
<evidence type="ECO:0000256" key="2">
    <source>
        <dbReference type="ARBA" id="ARBA00023125"/>
    </source>
</evidence>
<evidence type="ECO:0000256" key="3">
    <source>
        <dbReference type="ARBA" id="ARBA00023163"/>
    </source>
</evidence>
<dbReference type="GO" id="GO:0006355">
    <property type="term" value="P:regulation of DNA-templated transcription"/>
    <property type="evidence" value="ECO:0007669"/>
    <property type="project" value="InterPro"/>
</dbReference>
<dbReference type="Proteomes" id="UP001205063">
    <property type="component" value="Unassembled WGS sequence"/>
</dbReference>
<evidence type="ECO:0000259" key="4">
    <source>
        <dbReference type="PROSITE" id="PS50042"/>
    </source>
</evidence>
<gene>
    <name evidence="6" type="ORF">NE646_00845</name>
</gene>
<dbReference type="EMBL" id="JANGAB010000001">
    <property type="protein sequence ID" value="MCQ4948219.1"/>
    <property type="molecule type" value="Genomic_DNA"/>
</dbReference>
<organism evidence="6 7">
    <name type="scientific">Bittarella massiliensis</name>
    <name type="common">ex Durand et al. 2017</name>
    <dbReference type="NCBI Taxonomy" id="1720313"/>
    <lineage>
        <taxon>Bacteria</taxon>
        <taxon>Bacillati</taxon>
        <taxon>Bacillota</taxon>
        <taxon>Clostridia</taxon>
        <taxon>Eubacteriales</taxon>
        <taxon>Oscillospiraceae</taxon>
        <taxon>Bittarella (ex Durand et al. 2017)</taxon>
    </lineage>
</organism>